<sequence length="995" mass="112844">MRIRKTALALLVLVLASAGMSASGPDGRESWREALDLYRSGVYERARTVFETLAPDPAAEGYAVLCALKMRSDDCREVMEEYERNYPSSVLTGRIRFENARILFDEGRYGEASVELSKVPADVLSEAEKPEYMFKSGYSAFSVGMNPEALRFFSVLDTLGHSEFTAPGRYVSGVIYYDGSRFAEAEERFRLASSDPRFAELSEFYIVDCEFNRKNYEYVVGHGTEIFEDAPEERRDRLARIISESYLVLGDVDNARAYYDRLSVKDSLNRKDLFYAGTVLYSVHDYQGAIDNYTQMTDRSDSLGQIANYHLGNAYLRTRNQVAAMEAFREAAAVNFDARMTEDAMFNYAKLAFDLNKDTSGFASYIKRYSTRARGVQIYGYMALAALYDRDYAAALAAYDNIDELSPDMQNNYTKANFLRGQQLFASGSYRDAVPYFRATAYYLPKTDRLNQYARWWLGETYYRSGSYEEAASVFTELYNGSALYNRSEGQLLPYNIGYCHFKLQDYETAARWFDTYILSGNPMHREDAMNRRADCDFGRHDYKAAAASYRRVLDEFFGPDDIYPYYQQAISYGLDGDLQRKMTTLMQVGGASPDAWLYSEALYELGRTQLELKMNSEAAQSFSRLRATTRDSVFVARALSGLGLVYRNMSQYDKALGYYDELAHLMPGSEYAEEAMLAIESIYRRKGEPDKYLEYLEKNSLGSAADEDDREMIYFNTAEQLYLAGSYGETVNSALKYLDAFPEGPNAPKVQFYLAEAYRTLGQKEKACDRYAEAMKSISETSFAEMSRLRYAELSYELERYQNAYEGYAALLEVTQIPENRTAAAVGMMRSGFRCKDYAAAVSACDLVSADSSVGEDVRREARYVKARSCLALSRRDEAMEMFRALASEPSTPEGAEASYMLVQNSFDTGDFDAVERGVYEFSQVAGSQSYWLARAYLVLGDSFAERGNYAQAKATFESVRDGYVPSGAQDDIAASVRMRLERLENLMQTEDEN</sequence>
<dbReference type="InterPro" id="IPR019734">
    <property type="entry name" value="TPR_rpt"/>
</dbReference>
<dbReference type="EMBL" id="DVLC01000139">
    <property type="protein sequence ID" value="HIT47737.1"/>
    <property type="molecule type" value="Genomic_DNA"/>
</dbReference>
<dbReference type="SMART" id="SM00028">
    <property type="entry name" value="TPR"/>
    <property type="match status" value="8"/>
</dbReference>
<feature type="signal peptide" evidence="2">
    <location>
        <begin position="1"/>
        <end position="22"/>
    </location>
</feature>
<evidence type="ECO:0000313" key="4">
    <source>
        <dbReference type="Proteomes" id="UP000886881"/>
    </source>
</evidence>
<dbReference type="Gene3D" id="1.25.40.10">
    <property type="entry name" value="Tetratricopeptide repeat domain"/>
    <property type="match status" value="7"/>
</dbReference>
<protein>
    <submittedName>
        <fullName evidence="3">Tetratricopeptide repeat protein</fullName>
    </submittedName>
</protein>
<reference evidence="3" key="1">
    <citation type="submission" date="2020-10" db="EMBL/GenBank/DDBJ databases">
        <authorList>
            <person name="Gilroy R."/>
        </authorList>
    </citation>
    <scope>NUCLEOTIDE SEQUENCE</scope>
    <source>
        <strain evidence="3">ChiHecec2B26-709</strain>
    </source>
</reference>
<accession>A0A9D1KI86</accession>
<evidence type="ECO:0000256" key="1">
    <source>
        <dbReference type="PROSITE-ProRule" id="PRU00339"/>
    </source>
</evidence>
<dbReference type="PANTHER" id="PTHR12558:SF13">
    <property type="entry name" value="CELL DIVISION CYCLE PROTEIN 27 HOMOLOG"/>
    <property type="match status" value="1"/>
</dbReference>
<gene>
    <name evidence="3" type="ORF">IAC35_07785</name>
</gene>
<evidence type="ECO:0000313" key="3">
    <source>
        <dbReference type="EMBL" id="HIT47737.1"/>
    </source>
</evidence>
<evidence type="ECO:0000256" key="2">
    <source>
        <dbReference type="SAM" id="SignalP"/>
    </source>
</evidence>
<organism evidence="3 4">
    <name type="scientific">Candidatus Cryptobacteroides merdipullorum</name>
    <dbReference type="NCBI Taxonomy" id="2840771"/>
    <lineage>
        <taxon>Bacteria</taxon>
        <taxon>Pseudomonadati</taxon>
        <taxon>Bacteroidota</taxon>
        <taxon>Bacteroidia</taxon>
        <taxon>Bacteroidales</taxon>
        <taxon>Candidatus Cryptobacteroides</taxon>
    </lineage>
</organism>
<dbReference type="InterPro" id="IPR011990">
    <property type="entry name" value="TPR-like_helical_dom_sf"/>
</dbReference>
<reference evidence="3" key="2">
    <citation type="journal article" date="2021" name="PeerJ">
        <title>Extensive microbial diversity within the chicken gut microbiome revealed by metagenomics and culture.</title>
        <authorList>
            <person name="Gilroy R."/>
            <person name="Ravi A."/>
            <person name="Getino M."/>
            <person name="Pursley I."/>
            <person name="Horton D.L."/>
            <person name="Alikhan N.F."/>
            <person name="Baker D."/>
            <person name="Gharbi K."/>
            <person name="Hall N."/>
            <person name="Watson M."/>
            <person name="Adriaenssens E.M."/>
            <person name="Foster-Nyarko E."/>
            <person name="Jarju S."/>
            <person name="Secka A."/>
            <person name="Antonio M."/>
            <person name="Oren A."/>
            <person name="Chaudhuri R.R."/>
            <person name="La Ragione R."/>
            <person name="Hildebrand F."/>
            <person name="Pallen M.J."/>
        </authorList>
    </citation>
    <scope>NUCLEOTIDE SEQUENCE</scope>
    <source>
        <strain evidence="3">ChiHecec2B26-709</strain>
    </source>
</reference>
<name>A0A9D1KI86_9BACT</name>
<keyword evidence="2" id="KW-0732">Signal</keyword>
<dbReference type="PANTHER" id="PTHR12558">
    <property type="entry name" value="CELL DIVISION CYCLE 16,23,27"/>
    <property type="match status" value="1"/>
</dbReference>
<dbReference type="Proteomes" id="UP000886881">
    <property type="component" value="Unassembled WGS sequence"/>
</dbReference>
<dbReference type="Pfam" id="PF13174">
    <property type="entry name" value="TPR_6"/>
    <property type="match status" value="2"/>
</dbReference>
<dbReference type="PROSITE" id="PS50005">
    <property type="entry name" value="TPR"/>
    <property type="match status" value="1"/>
</dbReference>
<comment type="caution">
    <text evidence="3">The sequence shown here is derived from an EMBL/GenBank/DDBJ whole genome shotgun (WGS) entry which is preliminary data.</text>
</comment>
<dbReference type="SUPFAM" id="SSF48452">
    <property type="entry name" value="TPR-like"/>
    <property type="match status" value="5"/>
</dbReference>
<proteinExistence type="predicted"/>
<keyword evidence="1" id="KW-0802">TPR repeat</keyword>
<dbReference type="AlphaFoldDB" id="A0A9D1KI86"/>
<feature type="chain" id="PRO_5038385437" evidence="2">
    <location>
        <begin position="23"/>
        <end position="995"/>
    </location>
</feature>
<dbReference type="Pfam" id="PF13432">
    <property type="entry name" value="TPR_16"/>
    <property type="match status" value="2"/>
</dbReference>
<feature type="repeat" description="TPR" evidence="1">
    <location>
        <begin position="637"/>
        <end position="670"/>
    </location>
</feature>